<organism evidence="10 11">
    <name type="scientific">Peronospora belbahrii</name>
    <dbReference type="NCBI Taxonomy" id="622444"/>
    <lineage>
        <taxon>Eukaryota</taxon>
        <taxon>Sar</taxon>
        <taxon>Stramenopiles</taxon>
        <taxon>Oomycota</taxon>
        <taxon>Peronosporomycetes</taxon>
        <taxon>Peronosporales</taxon>
        <taxon>Peronosporaceae</taxon>
        <taxon>Peronospora</taxon>
    </lineage>
</organism>
<name>A0AAU9KYH3_9STRA</name>
<feature type="domain" description="DUF3645" evidence="9">
    <location>
        <begin position="4919"/>
        <end position="4950"/>
    </location>
</feature>
<keyword evidence="6" id="KW-0788">Thiol protease</keyword>
<reference evidence="10" key="1">
    <citation type="submission" date="2021-11" db="EMBL/GenBank/DDBJ databases">
        <authorList>
            <person name="Islam A."/>
            <person name="Islam S."/>
            <person name="Flora M.S."/>
            <person name="Rahman M."/>
            <person name="Ziaur R.M."/>
            <person name="Epstein J.H."/>
            <person name="Hassan M."/>
            <person name="Klassen M."/>
            <person name="Woodard K."/>
            <person name="Webb A."/>
            <person name="Webby R.J."/>
            <person name="El Zowalaty M.E."/>
        </authorList>
    </citation>
    <scope>NUCLEOTIDE SEQUENCE</scope>
    <source>
        <strain evidence="10">Pbs3</strain>
    </source>
</reference>
<evidence type="ECO:0000256" key="5">
    <source>
        <dbReference type="ARBA" id="ARBA00022801"/>
    </source>
</evidence>
<evidence type="ECO:0000313" key="10">
    <source>
        <dbReference type="EMBL" id="CAH0477963.1"/>
    </source>
</evidence>
<dbReference type="Pfam" id="PF12340">
    <property type="entry name" value="DUF3638"/>
    <property type="match status" value="2"/>
</dbReference>
<proteinExistence type="predicted"/>
<keyword evidence="7" id="KW-0175">Coiled coil</keyword>
<evidence type="ECO:0000256" key="3">
    <source>
        <dbReference type="ARBA" id="ARBA00022670"/>
    </source>
</evidence>
<dbReference type="InterPro" id="IPR051346">
    <property type="entry name" value="OTU_Deubiquitinase"/>
</dbReference>
<evidence type="ECO:0000313" key="11">
    <source>
        <dbReference type="Proteomes" id="UP001160483"/>
    </source>
</evidence>
<dbReference type="EC" id="3.4.19.12" evidence="2"/>
<dbReference type="PANTHER" id="PTHR13367:SF33">
    <property type="entry name" value="P-LOOP CONTAINING NUCLEOSIDE TRIPHOSPHATE HYDROLASE PROTEIN"/>
    <property type="match status" value="1"/>
</dbReference>
<keyword evidence="5" id="KW-0378">Hydrolase</keyword>
<keyword evidence="3" id="KW-0645">Protease</keyword>
<feature type="domain" description="DUF3645" evidence="9">
    <location>
        <begin position="2154"/>
        <end position="2185"/>
    </location>
</feature>
<evidence type="ECO:0000256" key="6">
    <source>
        <dbReference type="ARBA" id="ARBA00022807"/>
    </source>
</evidence>
<evidence type="ECO:0000259" key="9">
    <source>
        <dbReference type="Pfam" id="PF12359"/>
    </source>
</evidence>
<dbReference type="InterPro" id="IPR022099">
    <property type="entry name" value="DUF3638"/>
</dbReference>
<dbReference type="GO" id="GO:0004843">
    <property type="term" value="F:cysteine-type deubiquitinase activity"/>
    <property type="evidence" value="ECO:0007669"/>
    <property type="project" value="UniProtKB-EC"/>
</dbReference>
<evidence type="ECO:0000256" key="2">
    <source>
        <dbReference type="ARBA" id="ARBA00012759"/>
    </source>
</evidence>
<dbReference type="Pfam" id="PF12359">
    <property type="entry name" value="DUF3645"/>
    <property type="match status" value="2"/>
</dbReference>
<accession>A0AAU9KYH3</accession>
<dbReference type="GO" id="GO:0006508">
    <property type="term" value="P:proteolysis"/>
    <property type="evidence" value="ECO:0007669"/>
    <property type="project" value="UniProtKB-KW"/>
</dbReference>
<evidence type="ECO:0000259" key="8">
    <source>
        <dbReference type="Pfam" id="PF12340"/>
    </source>
</evidence>
<gene>
    <name evidence="10" type="ORF">PBS003_LOCUS4683</name>
</gene>
<comment type="caution">
    <text evidence="10">The sequence shown here is derived from an EMBL/GenBank/DDBJ whole genome shotgun (WGS) entry which is preliminary data.</text>
</comment>
<evidence type="ECO:0000256" key="7">
    <source>
        <dbReference type="SAM" id="Coils"/>
    </source>
</evidence>
<dbReference type="EMBL" id="CAKKTJ010000204">
    <property type="protein sequence ID" value="CAH0477963.1"/>
    <property type="molecule type" value="Genomic_DNA"/>
</dbReference>
<evidence type="ECO:0000256" key="1">
    <source>
        <dbReference type="ARBA" id="ARBA00000707"/>
    </source>
</evidence>
<comment type="catalytic activity">
    <reaction evidence="1">
        <text>Thiol-dependent hydrolysis of ester, thioester, amide, peptide and isopeptide bonds formed by the C-terminal Gly of ubiquitin (a 76-residue protein attached to proteins as an intracellular targeting signal).</text>
        <dbReference type="EC" id="3.4.19.12"/>
    </reaction>
</comment>
<feature type="coiled-coil region" evidence="7">
    <location>
        <begin position="3426"/>
        <end position="3453"/>
    </location>
</feature>
<evidence type="ECO:0000256" key="4">
    <source>
        <dbReference type="ARBA" id="ARBA00022786"/>
    </source>
</evidence>
<keyword evidence="4" id="KW-0833">Ubl conjugation pathway</keyword>
<protein>
    <recommendedName>
        <fullName evidence="2">ubiquitinyl hydrolase 1</fullName>
        <ecNumber evidence="2">3.4.19.12</ecNumber>
    </recommendedName>
</protein>
<feature type="domain" description="DUF3638" evidence="8">
    <location>
        <begin position="4671"/>
        <end position="4782"/>
    </location>
</feature>
<feature type="domain" description="DUF3638" evidence="8">
    <location>
        <begin position="1801"/>
        <end position="2017"/>
    </location>
</feature>
<sequence>MVTKDILNQIFRLKHETPSNCQDAAVSCKLATFFAAFATSLKATGGQELKCSHVEPLTDDRIVAASLFTTHEIHVLQQLAQRLTTLGGRHERGDVWYDPWLPMYGCVLQRTSLCNTRVRIEVVFVDGWERTLHFLPSGDCVHSAVSKTQHVLHCADLDTKSEAVFSENFPIKLREAQNCKGSDRSAAKNKLGHQKTPQFIAAVVRRTVNSLGKEVNDVALSDGPRGGTTDVGLHTGGQARDTCWAVVQAVIAHNLCCEPGLFRKTMVAMKLKLLQGKVTDAERDFSQINLKTGCTSVDDLVFMLQVIVENIVELFECGYDVSSLEEQCRSLRLKIDGFVDVLNRQTAEKYCLPRDNELNELTKLSCGAKMIVPKRVRNADNDESKEERRQRAWNYLKGCFFVHGASCSLNEVLQWSKNNDFPASYKCILILRTFEAFMFEKALQLNGDGACNQRTGNDALNLKMMQTLVSQYGAVVRSWQTLPRMTSVLDVEQRSREMLVVWIAFCIVHQQCVSEVPLCGSYNISLEWRDLKVAVLSDQAAISALQHVAQYIRTWNNTTQRPPLFHLTNQEPTFDFGLRYGLNSTNMLEMHRCENKNWEARVKAKWNKVITKKRRAVELRAEISRLNVNLSSNKCQLASEDERLRQEKSYLGYRDRQSHLKTQLMNDINQIECRIRTNERELTSTLDVPRFLRRPLPPARDDAIQVIFMLIMPRNIEILGSLCLTAQRSLTPRNATGALPTLSSTTWQEFYSQNAPTKALRATSKVFTPSPAPFSIPSSCGPITVDDLYNISQYRSECVWNPTFAGTALTWVDAIGMKVNPFDVLQSSVITTFIEKMPQSLNHIQWMNDWPDEGGIRGNMVYANLHQQPKDFERVSFIVLGSLRAFPNQQFRKLHWALLEDVLPWSNLCVEMIVRQSLYQVGTLTDELNPHLLWKSDMFNGDRGLESFCVTLEGIASKIRQTPRNFESVPLLSELAGFTSQYWYDARVVVKMFAGMARRWAKDARVEYEQESSPCRIAEIRRKECVLYGFALLSYSLGPWNDEAAQEVCEMIVLFRTSFLCASINMTPTKEMMCTESKIAETMSRRVSELISYVQNHDIDTILTGLMRLVSATSPGQLKWRQFSELPESGQFGSCFEASDESTNVHYSINLFTGIVLTDGYAPGGLPFEIREHKSFQSLFGNSNFEVFSTNGVLRLERKYVDRLYDFALEAGSELFVQELTVNADGDVVRTLQICAVSWVEALSEQFPAQLWELYSHWYWVEQNCVLFRPKEAKHREVYFIATFDDSDTLQCYKIPFNDIKRPYDELMSDLTDYDRFVAQEESLVDVLRVLTKFEDAQFLHSLRSSKGVLMIELPRFKLTFYLNSNMQFESVENKGYILAKTQQFNDFLPRFRRYLLLDLKDKSDISRPELRMLVPLGLVEESSDGMVDIRIDSNASTQLDVACYDIHRRLKTFETETIGARLQLAAVCARAGTNVPSKLLNMTGEEMTAQILRACRSTRPFSASERDALLSIYKLSYREPVVKILVVALLTEADRQAFLFGQTETSSTINTQMGSSDEKTEYADMCMRQVQRNPLRAQLRNDEERIILGHVRHLSALTSTKEVELSDSLPVTDDYVKSIEKELQFFLQIEADTAKKVPLLPLDSSTKNTMGREMLQELQVSWNSYHSQIEPKLKNEPGLLLGSFETLLSDVSSQRAKMETYLWESYTKATSSTRDRLLSLANFVPVLTVCDIVRCGFDEETLHTLVPKLSEKSRKVFSQGILQYMELCVLEDKVKRLIWIASRSGELSDAQLIDELANIRQWESTEFPYWLAFEVEGRLQIRHEQFVIARHLIDRQGTVCQLNMGRGKTRVILPMLFLYFTRRRSTRVVRAHFLSPLLSEARQFMHRYLSATSARLGVFEQPFHRQVELNSCRLELMRDTLDELKLFGGIQMVAPEHRMSLELKRLEMGNDKPMVEMLDKILDSDQFVDVMDECDALLHHKYHLVYAVGVPIPLDSGVERWMAAEALLRVVADTSSNSRVRKVLQAPHVSCISLDYATRLGSYEGTRLNTVVDSTELLRDELKEALVLDLIDSAPFELMWLNAFGSSTARQAIVTAISDSKVSVQDALGDHILKLALYTTQLLALRGLVAFGVFEHCMEKRYRVDFGLPVPGTRQKKIAIPFRAADVPSERSEFSHPDVCIVLTLLAYYHNGMTKEEIKQTFQLLLRLDISEQNRQYNRWFDSVKLGLNNDDRMALSDVRHISLADARQFEMLYRVYKFCMEAINFYLNTCVFPNDTQQYPQRLSRTAWNLAAGDHNIGFSGTNDNHRLLPLSVTQKEPNEPSLLGTNGKMIDKILQVTHSYEVVTTNPERAPIPWQSVLLFALNKKAQALIDTGALLAGVSNNGAADFLLQQPDFDFAGVTYFDSRGDLNCWMIAEKTRRIKVPLKKASMLEKETFVIFDEARSRGSDMKLLPNAAAVLTLGPKLTKDKLMQGAGRMRQLGCNQTLWIASFDEVAQSILQTSGQQKLSCISAIDVLNWVMDNTKAEAVRGLLEWAGNGIHFRETQLHHDKELVDENWSLETLYQEKVYADQIARVIKSKACLYLKECVDALVDQICRRGFVYGIDDVVCISSHTDECERELQVEEEIQVEPEVEHMTCLPSKEKVWKYANILHATSVEDLHDDIQVMEMTTFIRQWISPKELTDLAWTKSRIYGTENFFSTIKAQSSLDRLNVYLRRIDVVLVFQNDQILLVSECEADHILALLWSYQDHDEARSCGFSFMNYAFGLHRVVYGDEEMRFQEIDLVRGCRLNRKVPRLAIIACHVYNGETMVETNEEAVECLFRAFLAPLAQPLRYVVDDATTIRQCGRANPLFHDRMIPIHVFTIHEMDVLREICDRLNKHPWKDDIYDRWDICYEPWLPEYGCVLQRTMINAASIQLDVIFLDGWTQTLHFLPTGKCIHSAMSMTNKHQTICCGYLDTAFEKEFDAAFLKKLHAAQVNKGSKRNAGFNTLGHQKTPQFIVAVVRRAIAAASKTRSKGEEEDSYIDERFFPQGGTTDVGQHTGGNPRGTCWPIVQAVIAENLCCGQGFFQKIMVMFQLSLLQAAMLETQSAFGRGIDLKDGCDAVDDLFSMLQVVIKATVDLLEGGYNISEVHDQCKYLRSSIDGLVDCLNDKTAMCYCLPDPAKMQQLHTLNGGIKVESPRREQVVSPEASDEKRHLRVLTNLAGCWYLDGVTCSLKALLSWEKSSGASKSYKCILVLRTFESFMFARSAGLSGEDVYKKSCDDDENFIENIKMFSTLYKENVCAWRQIPQLTSILDAEQRSREMLVMWIAYCFVHQKCVDQVRFCAEYNIALNWQDLKVAVLSDRVAITALRSVSKYIRGWNEKTRGPQLFHLTNQDPTFSFGQRFALNNSIMMDIYNRDVAAWEQHVQRKWKEIERKKSIVAEIRAHLDCLTEKLQSKQRELADENDRMTDGYTAHYNSKVKTKLTADIVFIESQIKQSKKSLKKKLIPPPPLVRPLPPQKDHAIQIIFMLTMPRSFELLGSLCLIAQRALAPTKPTAEMEAFTSLSNTTWKEFYFKNAPSQVLHATTLEFTATPGVSYLPGCNRVHTIDSLSNISQFKSQCISNPILYRTRLMWKDSTGVVLNPFHATPTSVTNSFIETIPQPFESFQWMNAWPDENNERGNLVYANMHQKPESFEKVSFIALGSLRSFPNQQFRKLQCALLSDILPWSHICVKIIVRQALYQIGSLTNEMEPKFIWKTDMLRCRKGLETFCATLSSIANRLEHTPRCFETIPLLSELAGYLHQFTDVAKPLVRLFSRMARHWAENLHLEEESDQSSDRMVTLRQNKCILYGYALLACTLGPLDDAASREVCELVVLFRTSFLCARIVSPATEHMLCVESQITEIMTRRIVDLVSYVEKSGRGPVLTSLVSLISPMSPGQLEWTQACEQRPNGEKFGSSFESPGALYAVNLCTGVVLVDGNAPSGLPPEIQEHERFQALFERCNFEVFSIRGMFQSKSMYCGRLYEFALQEGNELLVQELFINSLRRIKRTLQLCSVSWIEALSEQFPAQLWELYSHWYWVEQNCVLFRPKEAKHREVYFIATFDDSDTLQCYKIPFNDIKRPYDELMSDLTDYDRFVAQEESLVDVLRVLTKFEDAQFLHSLRSSKGVLMIELPRFKLTFYLNSNMQFESVENKGYILAKTQQFNDFLPRFRRYLLLDLKDKSDISRPELRMLVPLGLVEESSDGMVDIRIDSNASTQLDVACYDIHRRLKTFETETIGARLQLAAVCARAGTNVPSKLLNMTGEEMTAQILRACRSTRPFSASERDALLSIYKLSYREPVVKILVVALLTEADRQAFLFGQTETSSTINTQMGSSDEKTEYADMCMRQVQRNPLRAQLRNDEERIILGHVRHLSALTSTKEVELSDSLPVTDDYVKSIEKELQFFLQIEADTAKKVPLLPLDSSTKNTMGREMLQELQVSWNSYHSQIEPKLKNEPGLLLGSFETLLSDVSSQRAKMETYLWESYTKATSSTRDRLLSLANFVPVLTVCDIVRCGFDEETLHTLVPKLSEKSRKVFSQGILQYMELCVLEDKVKRLIWIASRSGELSDAQLIDELANIRQWESTEFPYWLAFEVEGRLQIRHEQFVIARHLIDRPGTVCQLNMGRGKTRVILPMLFLYFTRRRSTRVVHTRRLEYIRDKLQELKLFGGIQIVSPADRMSLELKRLEMGNDKPMVEMLDKILDSDQFVDVMDECDALLHHKYHLVYTLGTSNPLSSAVERWTVAEALLRVIADKSLNSRVANVLEAPHVSCFSPDYASRYGAYTGTRLNTVVESTSRLRDKLKTELVLDLRNHAPIELMWLNAVNGDAMGSLVTAITDSSISLQEALGDHIPNFIPYLSQLIAMRGLVAFGVFEHCMEKRYRVDFGLPVPGTRQKKIAIPFRAADVPSERSEFSHPDVCIVLTLLAYYHNGMTKEEIKQTFQLLLRLDISEQNRQYNGWFDSVKLGLNNDDRMALSDVRHISLADARQFEMLYRVYKFCMEAINFYLNTCVFPIDTQQYPQRLSRTAWNLAAGDHNIGFSGTNDNHRLLPLSVTQKEPNEPSLLGTNGKMIDKILQVTHSYEVVTTNPERAPIPWQSVLLFALDKKAQALIDTGALLAGVSNNGAADFLLQQPDFDFAGVTYFDSRGDLNCWMIAEKTRRIKVPLKKASMLEKETFVIFDEARSRGSDMKLLPNAAAVLTLGPKLTKDKLMQGAGRMRQLGCNQTLWIASFDKVAQSILQTSGQQKLSCISAIDVLNWVMDNTKAEAVRGLLEWAGNGIHFRETQLHHDKELVDENWSLETLYQEKVYVDQIACLIESKARFEFEGVDDELVSKICHRGFAYGLDDVMRFTSHSGECQREIHEDEKKQQKEKIETAEIKPMKEETWVYSKILRARSVEDLRHVVPVVSIESYIRQQISPAALGDLAWTSTSIFGTKNFFATIVIPENDMDGMTEFLRVIDVLLVFDSGQVLLVSECEADHILDLMWSSQFNASATSFDLSFCFMNFAFACESIDRIGALGNLRRNGTWLQAK</sequence>
<dbReference type="InterPro" id="IPR022105">
    <property type="entry name" value="DUF3645"/>
</dbReference>
<dbReference type="PANTHER" id="PTHR13367">
    <property type="entry name" value="UBIQUITIN THIOESTERASE"/>
    <property type="match status" value="1"/>
</dbReference>
<dbReference type="Proteomes" id="UP001160483">
    <property type="component" value="Unassembled WGS sequence"/>
</dbReference>